<evidence type="ECO:0000256" key="2">
    <source>
        <dbReference type="ARBA" id="ARBA00022525"/>
    </source>
</evidence>
<protein>
    <submittedName>
        <fullName evidence="7">Matrixin</fullName>
    </submittedName>
</protein>
<evidence type="ECO:0000256" key="5">
    <source>
        <dbReference type="ARBA" id="ARBA00023180"/>
    </source>
</evidence>
<evidence type="ECO:0000256" key="6">
    <source>
        <dbReference type="PROSITE-ProRule" id="PRU01011"/>
    </source>
</evidence>
<dbReference type="EMBL" id="JASPKY010000026">
    <property type="protein sequence ID" value="KAK9751622.1"/>
    <property type="molecule type" value="Genomic_DNA"/>
</dbReference>
<comment type="caution">
    <text evidence="7">The sequence shown here is derived from an EMBL/GenBank/DDBJ whole genome shotgun (WGS) entry which is preliminary data.</text>
</comment>
<accession>A0AAW1N129</accession>
<gene>
    <name evidence="7" type="ORF">QE152_g4886</name>
</gene>
<dbReference type="InterPro" id="IPR051298">
    <property type="entry name" value="Heme_transport/Cell_adhesion"/>
</dbReference>
<reference evidence="7 8" key="1">
    <citation type="journal article" date="2024" name="BMC Genomics">
        <title>De novo assembly and annotation of Popillia japonica's genome with initial clues to its potential as an invasive pest.</title>
        <authorList>
            <person name="Cucini C."/>
            <person name="Boschi S."/>
            <person name="Funari R."/>
            <person name="Cardaioli E."/>
            <person name="Iannotti N."/>
            <person name="Marturano G."/>
            <person name="Paoli F."/>
            <person name="Bruttini M."/>
            <person name="Carapelli A."/>
            <person name="Frati F."/>
            <person name="Nardi F."/>
        </authorList>
    </citation>
    <scope>NUCLEOTIDE SEQUENCE [LARGE SCALE GENOMIC DNA]</scope>
    <source>
        <strain evidence="7">DMR45628</strain>
    </source>
</reference>
<keyword evidence="5" id="KW-0325">Glycoprotein</keyword>
<feature type="repeat" description="Hemopexin" evidence="6">
    <location>
        <begin position="36"/>
        <end position="84"/>
    </location>
</feature>
<dbReference type="Pfam" id="PF00045">
    <property type="entry name" value="Hemopexin"/>
    <property type="match status" value="2"/>
</dbReference>
<dbReference type="PROSITE" id="PS51642">
    <property type="entry name" value="HEMOPEXIN_2"/>
    <property type="match status" value="2"/>
</dbReference>
<dbReference type="InterPro" id="IPR018487">
    <property type="entry name" value="Hemopexin-like_repeat"/>
</dbReference>
<keyword evidence="3" id="KW-0732">Signal</keyword>
<keyword evidence="2" id="KW-0964">Secreted</keyword>
<evidence type="ECO:0000256" key="4">
    <source>
        <dbReference type="ARBA" id="ARBA00022737"/>
    </source>
</evidence>
<keyword evidence="4" id="KW-0677">Repeat</keyword>
<evidence type="ECO:0000256" key="3">
    <source>
        <dbReference type="ARBA" id="ARBA00022729"/>
    </source>
</evidence>
<dbReference type="InterPro" id="IPR036375">
    <property type="entry name" value="Hemopexin-like_dom_sf"/>
</dbReference>
<evidence type="ECO:0000313" key="8">
    <source>
        <dbReference type="Proteomes" id="UP001458880"/>
    </source>
</evidence>
<dbReference type="PANTHER" id="PTHR22917:SF6">
    <property type="entry name" value="EG:8D8.2 PROTEIN-RELATED"/>
    <property type="match status" value="1"/>
</dbReference>
<dbReference type="Proteomes" id="UP001458880">
    <property type="component" value="Unassembled WGS sequence"/>
</dbReference>
<feature type="repeat" description="Hemopexin" evidence="6">
    <location>
        <begin position="85"/>
        <end position="131"/>
    </location>
</feature>
<sequence length="138" mass="16249">MILLFTGKEVWIYDGYQFVEGSPQSLSSYYGLPNNLDKLDAVQIWEKNGKTYLYKGDYFWRFNETSKTIDPGYPKDMSRWRGVPSYLDAAMTWKDGVTYFFKGKEFWKFDNVWVIVTDTSPMPLPQVWLGCPKEIDLH</sequence>
<dbReference type="Gene3D" id="2.110.10.10">
    <property type="entry name" value="Hemopexin-like domain"/>
    <property type="match status" value="1"/>
</dbReference>
<dbReference type="GO" id="GO:0005576">
    <property type="term" value="C:extracellular region"/>
    <property type="evidence" value="ECO:0007669"/>
    <property type="project" value="UniProtKB-SubCell"/>
</dbReference>
<evidence type="ECO:0000256" key="1">
    <source>
        <dbReference type="ARBA" id="ARBA00004613"/>
    </source>
</evidence>
<dbReference type="InterPro" id="IPR000585">
    <property type="entry name" value="Hemopexin-like_dom"/>
</dbReference>
<dbReference type="AlphaFoldDB" id="A0AAW1N129"/>
<keyword evidence="8" id="KW-1185">Reference proteome</keyword>
<comment type="subcellular location">
    <subcellularLocation>
        <location evidence="1">Secreted</location>
    </subcellularLocation>
</comment>
<proteinExistence type="predicted"/>
<organism evidence="7 8">
    <name type="scientific">Popillia japonica</name>
    <name type="common">Japanese beetle</name>
    <dbReference type="NCBI Taxonomy" id="7064"/>
    <lineage>
        <taxon>Eukaryota</taxon>
        <taxon>Metazoa</taxon>
        <taxon>Ecdysozoa</taxon>
        <taxon>Arthropoda</taxon>
        <taxon>Hexapoda</taxon>
        <taxon>Insecta</taxon>
        <taxon>Pterygota</taxon>
        <taxon>Neoptera</taxon>
        <taxon>Endopterygota</taxon>
        <taxon>Coleoptera</taxon>
        <taxon>Polyphaga</taxon>
        <taxon>Scarabaeiformia</taxon>
        <taxon>Scarabaeidae</taxon>
        <taxon>Rutelinae</taxon>
        <taxon>Popillia</taxon>
    </lineage>
</organism>
<dbReference type="CDD" id="cd00094">
    <property type="entry name" value="HX"/>
    <property type="match status" value="1"/>
</dbReference>
<dbReference type="SMART" id="SM00120">
    <property type="entry name" value="HX"/>
    <property type="match status" value="2"/>
</dbReference>
<evidence type="ECO:0000313" key="7">
    <source>
        <dbReference type="EMBL" id="KAK9751622.1"/>
    </source>
</evidence>
<dbReference type="SUPFAM" id="SSF50923">
    <property type="entry name" value="Hemopexin-like domain"/>
    <property type="match status" value="1"/>
</dbReference>
<name>A0AAW1N129_POPJA</name>
<dbReference type="PANTHER" id="PTHR22917">
    <property type="entry name" value="HEMOPEXIN DOMAIN-CONTAINING PROTEIN"/>
    <property type="match status" value="1"/>
</dbReference>